<feature type="domain" description="AB hydrolase-1" evidence="1">
    <location>
        <begin position="278"/>
        <end position="462"/>
    </location>
</feature>
<evidence type="ECO:0000313" key="3">
    <source>
        <dbReference type="Proteomes" id="UP001595823"/>
    </source>
</evidence>
<reference evidence="3" key="1">
    <citation type="journal article" date="2019" name="Int. J. Syst. Evol. Microbiol.">
        <title>The Global Catalogue of Microorganisms (GCM) 10K type strain sequencing project: providing services to taxonomists for standard genome sequencing and annotation.</title>
        <authorList>
            <consortium name="The Broad Institute Genomics Platform"/>
            <consortium name="The Broad Institute Genome Sequencing Center for Infectious Disease"/>
            <person name="Wu L."/>
            <person name="Ma J."/>
        </authorList>
    </citation>
    <scope>NUCLEOTIDE SEQUENCE [LARGE SCALE GENOMIC DNA]</scope>
    <source>
        <strain evidence="3">IBRC-M 10908</strain>
    </source>
</reference>
<dbReference type="RefSeq" id="WP_380622446.1">
    <property type="nucleotide sequence ID" value="NZ_JBHSDK010000021.1"/>
</dbReference>
<keyword evidence="3" id="KW-1185">Reference proteome</keyword>
<dbReference type="InterPro" id="IPR029058">
    <property type="entry name" value="AB_hydrolase_fold"/>
</dbReference>
<protein>
    <submittedName>
        <fullName evidence="2">Alpha/beta fold hydrolase</fullName>
    </submittedName>
</protein>
<evidence type="ECO:0000259" key="1">
    <source>
        <dbReference type="Pfam" id="PF12697"/>
    </source>
</evidence>
<dbReference type="EMBL" id="JBHSDK010000021">
    <property type="protein sequence ID" value="MFC4336471.1"/>
    <property type="molecule type" value="Genomic_DNA"/>
</dbReference>
<evidence type="ECO:0000313" key="2">
    <source>
        <dbReference type="EMBL" id="MFC4336471.1"/>
    </source>
</evidence>
<organism evidence="2 3">
    <name type="scientific">Salininema proteolyticum</name>
    <dbReference type="NCBI Taxonomy" id="1607685"/>
    <lineage>
        <taxon>Bacteria</taxon>
        <taxon>Bacillati</taxon>
        <taxon>Actinomycetota</taxon>
        <taxon>Actinomycetes</taxon>
        <taxon>Glycomycetales</taxon>
        <taxon>Glycomycetaceae</taxon>
        <taxon>Salininema</taxon>
    </lineage>
</organism>
<accession>A0ABV8U0X1</accession>
<dbReference type="GO" id="GO:0016787">
    <property type="term" value="F:hydrolase activity"/>
    <property type="evidence" value="ECO:0007669"/>
    <property type="project" value="UniProtKB-KW"/>
</dbReference>
<gene>
    <name evidence="2" type="ORF">ACFPET_14805</name>
</gene>
<dbReference type="Pfam" id="PF12697">
    <property type="entry name" value="Abhydrolase_6"/>
    <property type="match status" value="1"/>
</dbReference>
<dbReference type="InterPro" id="IPR000073">
    <property type="entry name" value="AB_hydrolase_1"/>
</dbReference>
<comment type="caution">
    <text evidence="2">The sequence shown here is derived from an EMBL/GenBank/DDBJ whole genome shotgun (WGS) entry which is preliminary data.</text>
</comment>
<dbReference type="SUPFAM" id="SSF53474">
    <property type="entry name" value="alpha/beta-Hydrolases"/>
    <property type="match status" value="1"/>
</dbReference>
<name>A0ABV8U0X1_9ACTN</name>
<sequence>MREPDLDLAEQEMVAEGCPNAQDSSFAKGQHLSRSATGRSAAWSAASRQLAATAEQIADTSKRLNSLLAEPRVRRAMRVAPGPTSRFAAALSRILVGKSRLGCVPHGGRFARTLAAASAVTGRNSLASHVAALALRLRIFAVAEMHPELYEDPQMTSMIAALSAGKQLEALQIFRSIKAERGTAGAMSDLAPVFTELTALLAMLDNNPFNDAVAWSFTTGNAPKGEPLLGVSTDWIAGFERGEGKAVQVDLDDDVKSRLHPEFGVEARIRDIGEVREWGYVLVQHIDCEDGKRRYVFQLPGMTADEVSGGSTQDLLGAIRNCQFPDSTYTRALKKTVAAQEIPEGAEIALIGHSQGGLVAMNLAEDEDFTSRFTVTHVVAVGSPVDTKDPDPSVWCASVTNQHDLVPSLDGRGPGSPFNPHPEWYEVDFADPSHGFPACHHAFKYADNLRDDVPFAAARIDGEMARYRGRIARTTAWILED</sequence>
<dbReference type="Gene3D" id="3.40.50.1820">
    <property type="entry name" value="alpha/beta hydrolase"/>
    <property type="match status" value="1"/>
</dbReference>
<proteinExistence type="predicted"/>
<keyword evidence="2" id="KW-0378">Hydrolase</keyword>
<dbReference type="Proteomes" id="UP001595823">
    <property type="component" value="Unassembled WGS sequence"/>
</dbReference>